<evidence type="ECO:0000256" key="1">
    <source>
        <dbReference type="SAM" id="MobiDB-lite"/>
    </source>
</evidence>
<organism evidence="2 3">
    <name type="scientific">Frankia casuarinae (strain DSM 45818 / CECT 9043 / HFP020203 / CcI3)</name>
    <dbReference type="NCBI Taxonomy" id="106370"/>
    <lineage>
        <taxon>Bacteria</taxon>
        <taxon>Bacillati</taxon>
        <taxon>Actinomycetota</taxon>
        <taxon>Actinomycetes</taxon>
        <taxon>Frankiales</taxon>
        <taxon>Frankiaceae</taxon>
        <taxon>Frankia</taxon>
    </lineage>
</organism>
<name>Q2JH26_FRACC</name>
<dbReference type="Pfam" id="PF08798">
    <property type="entry name" value="CRISPR_assoc"/>
    <property type="match status" value="1"/>
</dbReference>
<protein>
    <submittedName>
        <fullName evidence="2">CRISPR-associated protein, Cse3 family</fullName>
    </submittedName>
</protein>
<dbReference type="NCBIfam" id="TIGR01907">
    <property type="entry name" value="casE_Cse3"/>
    <property type="match status" value="1"/>
</dbReference>
<dbReference type="CDD" id="cd09727">
    <property type="entry name" value="Cas6_I-E"/>
    <property type="match status" value="1"/>
</dbReference>
<dbReference type="RefSeq" id="WP_011434498.1">
    <property type="nucleotide sequence ID" value="NC_007777.1"/>
</dbReference>
<dbReference type="Gene3D" id="3.30.70.1200">
    <property type="entry name" value="Crispr-associated protein, domain 1"/>
    <property type="match status" value="1"/>
</dbReference>
<reference evidence="2 3" key="1">
    <citation type="journal article" date="2007" name="Genome Res.">
        <title>Genome characteristics of facultatively symbiotic Frankia sp. strains reflect host range and host plant biogeography.</title>
        <authorList>
            <person name="Normand P."/>
            <person name="Lapierre P."/>
            <person name="Tisa L.S."/>
            <person name="Gogarten J.P."/>
            <person name="Alloisio N."/>
            <person name="Bagnarol E."/>
            <person name="Bassi C.A."/>
            <person name="Berry A.M."/>
            <person name="Bickhart D.M."/>
            <person name="Choisne N."/>
            <person name="Couloux A."/>
            <person name="Cournoyer B."/>
            <person name="Cruveiller S."/>
            <person name="Daubin V."/>
            <person name="Demange N."/>
            <person name="Francino M.P."/>
            <person name="Goltsman E."/>
            <person name="Huang Y."/>
            <person name="Kopp O.R."/>
            <person name="Labarre L."/>
            <person name="Lapidus A."/>
            <person name="Lavire C."/>
            <person name="Marechal J."/>
            <person name="Martinez M."/>
            <person name="Mastronunzio J.E."/>
            <person name="Mullin B.C."/>
            <person name="Niemann J."/>
            <person name="Pujic P."/>
            <person name="Rawnsley T."/>
            <person name="Rouy Z."/>
            <person name="Schenowitz C."/>
            <person name="Sellstedt A."/>
            <person name="Tavares F."/>
            <person name="Tomkins J.P."/>
            <person name="Vallenet D."/>
            <person name="Valverde C."/>
            <person name="Wall L.G."/>
            <person name="Wang Y."/>
            <person name="Medigue C."/>
            <person name="Benson D.R."/>
        </authorList>
    </citation>
    <scope>NUCLEOTIDE SEQUENCE [LARGE SCALE GENOMIC DNA]</scope>
    <source>
        <strain evidence="3">DSM 45818 / CECT 9043 / CcI3</strain>
    </source>
</reference>
<dbReference type="SUPFAM" id="SSF117987">
    <property type="entry name" value="CRISPR-associated protein"/>
    <property type="match status" value="2"/>
</dbReference>
<dbReference type="OrthoDB" id="9795689at2"/>
<dbReference type="Gene3D" id="3.30.70.1210">
    <property type="entry name" value="Crispr-associated protein, domain 2"/>
    <property type="match status" value="1"/>
</dbReference>
<dbReference type="HOGENOM" id="CLU_080982_0_1_11"/>
<dbReference type="SMART" id="SM01101">
    <property type="entry name" value="CRISPR_assoc"/>
    <property type="match status" value="1"/>
</dbReference>
<feature type="region of interest" description="Disordered" evidence="1">
    <location>
        <begin position="171"/>
        <end position="198"/>
    </location>
</feature>
<dbReference type="STRING" id="106370.Francci3_0022"/>
<dbReference type="AlphaFoldDB" id="Q2JH26"/>
<dbReference type="InterPro" id="IPR010179">
    <property type="entry name" value="CRISPR-assoc_prot_Cse3"/>
</dbReference>
<feature type="compositionally biased region" description="Polar residues" evidence="1">
    <location>
        <begin position="118"/>
        <end position="129"/>
    </location>
</feature>
<dbReference type="EMBL" id="CP000249">
    <property type="protein sequence ID" value="ABD09416.1"/>
    <property type="molecule type" value="Genomic_DNA"/>
</dbReference>
<gene>
    <name evidence="2" type="ordered locus">Francci3_0022</name>
</gene>
<dbReference type="Proteomes" id="UP000001937">
    <property type="component" value="Chromosome"/>
</dbReference>
<evidence type="ECO:0000313" key="3">
    <source>
        <dbReference type="Proteomes" id="UP000001937"/>
    </source>
</evidence>
<accession>A0A1X1PST1</accession>
<sequence length="275" mass="30641">MTYLSRIWLNPLRTGAQALLKNPQRMHAAVLGGLSRQPVTERVLWRLETGEGLRGADRPHRAEVLVLTESTPSWEHLIEQAGWIHTDEPQVLVRDYQPLLDRLHTGREFRFRLRANTVSATRTPDNPSPAQKEHLAAPRPRGVRVGHRTAAHQTTWLTDRIDRWGFTLLTTADLDGPRNQPDGPRNQPDGPGDTDEPAPALRLTARERLTFPKKAKNTEKTGRRVVLNTATFEGALRVTDPARARATLLHGVGPAKAYGCGLITLAPLHTEQAGR</sequence>
<evidence type="ECO:0000313" key="2">
    <source>
        <dbReference type="EMBL" id="ABD09416.1"/>
    </source>
</evidence>
<accession>Q2JH26</accession>
<feature type="compositionally biased region" description="Basic residues" evidence="1">
    <location>
        <begin position="141"/>
        <end position="150"/>
    </location>
</feature>
<keyword evidence="3" id="KW-1185">Reference proteome</keyword>
<proteinExistence type="predicted"/>
<dbReference type="eggNOG" id="ENOG5030BEK">
    <property type="taxonomic scope" value="Bacteria"/>
</dbReference>
<dbReference type="KEGG" id="fra:Francci3_0022"/>
<feature type="region of interest" description="Disordered" evidence="1">
    <location>
        <begin position="118"/>
        <end position="150"/>
    </location>
</feature>